<reference evidence="12 13" key="1">
    <citation type="journal article" date="2009" name="Appl. Environ. Microbiol.">
        <title>Rhizobium sp. strain NGR234 possesses a remarkable number of secretion systems.</title>
        <authorList>
            <person name="Schmeisser C."/>
            <person name="Liesegang H."/>
            <person name="Krysciak D."/>
            <person name="Bakkou N."/>
            <person name="Le Quere A."/>
            <person name="Wollherr A."/>
            <person name="Heinemeyer I."/>
            <person name="Morgenstern B."/>
            <person name="Pommerening-Roeser A."/>
            <person name="Flores M."/>
            <person name="Palacios R."/>
            <person name="Brenner S."/>
            <person name="Gottschalk G."/>
            <person name="Schmitz R.A."/>
            <person name="Broughton W.J."/>
            <person name="Perret X."/>
            <person name="Strittmatter A.W."/>
            <person name="Streit W.R."/>
        </authorList>
    </citation>
    <scope>NUCLEOTIDE SEQUENCE [LARGE SCALE GENOMIC DNA]</scope>
    <source>
        <strain evidence="13">NBRC 101917 / NGR234</strain>
    </source>
</reference>
<sequence length="327" mass="35632">MLLHQLRYAITCAIARGNRPNRNFSMLNVRSPDITPLVSLANAGVRRNGRWLVRGVEFSISRGEIVTLIGPNGSGKSTTAKTAIGVLKPDEGNVERLAGLKVGYVPQKLAVDWTLPLTVERLMTLTGPLKGREIEEALASTGMLHMAKAEVQHLSGGEFQRALLARAIARKPDLLVLDEPVQGVDFSGEIALYELIKQIRNRTGCGILLISHDLHIVMAETDTVVCLNGHVCCRGTPQAVSQSPEYLKLFGRRAAGALAVYSHHHDHTHLPDGRVLHADGSITESCFPGDGHHHHDEAENVHDHDSDCGCGHHARLHGYDTAEKRDA</sequence>
<name>C3MDK9_SINFN</name>
<evidence type="ECO:0000256" key="3">
    <source>
        <dbReference type="ARBA" id="ARBA00022475"/>
    </source>
</evidence>
<evidence type="ECO:0000259" key="11">
    <source>
        <dbReference type="PROSITE" id="PS50893"/>
    </source>
</evidence>
<dbReference type="PROSITE" id="PS00211">
    <property type="entry name" value="ABC_TRANSPORTER_1"/>
    <property type="match status" value="1"/>
</dbReference>
<dbReference type="InterPro" id="IPR027417">
    <property type="entry name" value="P-loop_NTPase"/>
</dbReference>
<feature type="domain" description="ABC transporter" evidence="11">
    <location>
        <begin position="29"/>
        <end position="253"/>
    </location>
</feature>
<dbReference type="HOGENOM" id="CLU_000604_1_11_5"/>
<keyword evidence="2" id="KW-0813">Transport</keyword>
<dbReference type="Gene3D" id="3.40.50.300">
    <property type="entry name" value="P-loop containing nucleotide triphosphate hydrolases"/>
    <property type="match status" value="1"/>
</dbReference>
<evidence type="ECO:0000256" key="5">
    <source>
        <dbReference type="ARBA" id="ARBA00022833"/>
    </source>
</evidence>
<gene>
    <name evidence="12" type="ordered locus">NGR_c17640</name>
</gene>
<evidence type="ECO:0000256" key="6">
    <source>
        <dbReference type="ARBA" id="ARBA00022840"/>
    </source>
</evidence>
<dbReference type="GO" id="GO:0016887">
    <property type="term" value="F:ATP hydrolysis activity"/>
    <property type="evidence" value="ECO:0007669"/>
    <property type="project" value="InterPro"/>
</dbReference>
<dbReference type="STRING" id="394.NGR_c17640"/>
<dbReference type="GO" id="GO:0006829">
    <property type="term" value="P:zinc ion transport"/>
    <property type="evidence" value="ECO:0007669"/>
    <property type="project" value="UniProtKB-KW"/>
</dbReference>
<keyword evidence="5" id="KW-0862">Zinc</keyword>
<keyword evidence="7" id="KW-0864">Zinc transport</keyword>
<keyword evidence="9" id="KW-0406">Ion transport</keyword>
<evidence type="ECO:0000256" key="7">
    <source>
        <dbReference type="ARBA" id="ARBA00022906"/>
    </source>
</evidence>
<evidence type="ECO:0000256" key="1">
    <source>
        <dbReference type="ARBA" id="ARBA00005417"/>
    </source>
</evidence>
<evidence type="ECO:0000256" key="8">
    <source>
        <dbReference type="ARBA" id="ARBA00022967"/>
    </source>
</evidence>
<dbReference type="AlphaFoldDB" id="C3MDK9"/>
<evidence type="ECO:0000256" key="10">
    <source>
        <dbReference type="ARBA" id="ARBA00023136"/>
    </source>
</evidence>
<protein>
    <submittedName>
        <fullName evidence="12">ABC transporter, zinc containing nucleotide binding/ATPase protein</fullName>
    </submittedName>
</protein>
<dbReference type="PANTHER" id="PTHR42734">
    <property type="entry name" value="METAL TRANSPORT SYSTEM ATP-BINDING PROTEIN TM_0124-RELATED"/>
    <property type="match status" value="1"/>
</dbReference>
<keyword evidence="6" id="KW-0067">ATP-binding</keyword>
<dbReference type="GO" id="GO:0010043">
    <property type="term" value="P:response to zinc ion"/>
    <property type="evidence" value="ECO:0007669"/>
    <property type="project" value="TreeGrafter"/>
</dbReference>
<dbReference type="GO" id="GO:0005524">
    <property type="term" value="F:ATP binding"/>
    <property type="evidence" value="ECO:0007669"/>
    <property type="project" value="UniProtKB-KW"/>
</dbReference>
<dbReference type="SMART" id="SM00382">
    <property type="entry name" value="AAA"/>
    <property type="match status" value="1"/>
</dbReference>
<dbReference type="PATRIC" id="fig|394.7.peg.4587"/>
<dbReference type="InterPro" id="IPR017871">
    <property type="entry name" value="ABC_transporter-like_CS"/>
</dbReference>
<dbReference type="eggNOG" id="COG1121">
    <property type="taxonomic scope" value="Bacteria"/>
</dbReference>
<dbReference type="OrthoDB" id="9780942at2"/>
<comment type="similarity">
    <text evidence="1">Belongs to the ABC transporter superfamily.</text>
</comment>
<evidence type="ECO:0000256" key="9">
    <source>
        <dbReference type="ARBA" id="ARBA00023065"/>
    </source>
</evidence>
<dbReference type="EMBL" id="CP001389">
    <property type="protein sequence ID" value="ACP25528.1"/>
    <property type="molecule type" value="Genomic_DNA"/>
</dbReference>
<dbReference type="PROSITE" id="PS50893">
    <property type="entry name" value="ABC_TRANSPORTER_2"/>
    <property type="match status" value="1"/>
</dbReference>
<dbReference type="Pfam" id="PF00005">
    <property type="entry name" value="ABC_tran"/>
    <property type="match status" value="1"/>
</dbReference>
<proteinExistence type="inferred from homology"/>
<evidence type="ECO:0000256" key="2">
    <source>
        <dbReference type="ARBA" id="ARBA00022448"/>
    </source>
</evidence>
<keyword evidence="4" id="KW-0547">Nucleotide-binding</keyword>
<evidence type="ECO:0000313" key="12">
    <source>
        <dbReference type="EMBL" id="ACP25528.1"/>
    </source>
</evidence>
<keyword evidence="10" id="KW-0472">Membrane</keyword>
<keyword evidence="8" id="KW-1278">Translocase</keyword>
<accession>C3MDK9</accession>
<dbReference type="InterPro" id="IPR050153">
    <property type="entry name" value="Metal_Ion_Import_ABC"/>
</dbReference>
<evidence type="ECO:0000313" key="13">
    <source>
        <dbReference type="Proteomes" id="UP000001054"/>
    </source>
</evidence>
<organism evidence="12 13">
    <name type="scientific">Sinorhizobium fredii (strain NBRC 101917 / NGR234)</name>
    <dbReference type="NCBI Taxonomy" id="394"/>
    <lineage>
        <taxon>Bacteria</taxon>
        <taxon>Pseudomonadati</taxon>
        <taxon>Pseudomonadota</taxon>
        <taxon>Alphaproteobacteria</taxon>
        <taxon>Hyphomicrobiales</taxon>
        <taxon>Rhizobiaceae</taxon>
        <taxon>Sinorhizobium/Ensifer group</taxon>
        <taxon>Sinorhizobium</taxon>
    </lineage>
</organism>
<keyword evidence="3" id="KW-1003">Cell membrane</keyword>
<dbReference type="InterPro" id="IPR003593">
    <property type="entry name" value="AAA+_ATPase"/>
</dbReference>
<dbReference type="SUPFAM" id="SSF52540">
    <property type="entry name" value="P-loop containing nucleoside triphosphate hydrolases"/>
    <property type="match status" value="1"/>
</dbReference>
<evidence type="ECO:0000256" key="4">
    <source>
        <dbReference type="ARBA" id="ARBA00022741"/>
    </source>
</evidence>
<dbReference type="Proteomes" id="UP000001054">
    <property type="component" value="Chromosome"/>
</dbReference>
<dbReference type="KEGG" id="rhi:NGR_c17640"/>
<dbReference type="InterPro" id="IPR003439">
    <property type="entry name" value="ABC_transporter-like_ATP-bd"/>
</dbReference>
<keyword evidence="13" id="KW-1185">Reference proteome</keyword>
<dbReference type="PANTHER" id="PTHR42734:SF9">
    <property type="entry name" value="ZINC IMPORT ATP-BINDING PROTEIN ZNUC"/>
    <property type="match status" value="1"/>
</dbReference>